<accession>A0A1I7D6I2</accession>
<dbReference type="InterPro" id="IPR016181">
    <property type="entry name" value="Acyl_CoA_acyltransferase"/>
</dbReference>
<evidence type="ECO:0000256" key="1">
    <source>
        <dbReference type="ARBA" id="ARBA00008694"/>
    </source>
</evidence>
<evidence type="ECO:0000313" key="6">
    <source>
        <dbReference type="Proteomes" id="UP000199673"/>
    </source>
</evidence>
<dbReference type="RefSeq" id="WP_091696179.1">
    <property type="nucleotide sequence ID" value="NZ_FPBF01000006.1"/>
</dbReference>
<dbReference type="Gene3D" id="3.40.630.30">
    <property type="match status" value="1"/>
</dbReference>
<feature type="domain" description="N-acetyltransferase" evidence="4">
    <location>
        <begin position="2"/>
        <end position="158"/>
    </location>
</feature>
<dbReference type="FunFam" id="3.40.630.30:FF:000064">
    <property type="entry name" value="GNAT family acetyltransferase"/>
    <property type="match status" value="1"/>
</dbReference>
<dbReference type="STRING" id="305507.SAMN04489724_3689"/>
<dbReference type="PANTHER" id="PTHR10545:SF29">
    <property type="entry name" value="GH14572P-RELATED"/>
    <property type="match status" value="1"/>
</dbReference>
<dbReference type="PANTHER" id="PTHR10545">
    <property type="entry name" value="DIAMINE N-ACETYLTRANSFERASE"/>
    <property type="match status" value="1"/>
</dbReference>
<dbReference type="GO" id="GO:0008080">
    <property type="term" value="F:N-acetyltransferase activity"/>
    <property type="evidence" value="ECO:0007669"/>
    <property type="project" value="UniProtKB-ARBA"/>
</dbReference>
<dbReference type="InterPro" id="IPR051016">
    <property type="entry name" value="Diverse_Substrate_AcTransf"/>
</dbReference>
<protein>
    <submittedName>
        <fullName evidence="5">L-amino acid N-acyltransferase YncA</fullName>
    </submittedName>
</protein>
<evidence type="ECO:0000256" key="2">
    <source>
        <dbReference type="ARBA" id="ARBA00022679"/>
    </source>
</evidence>
<dbReference type="Pfam" id="PF00583">
    <property type="entry name" value="Acetyltransf_1"/>
    <property type="match status" value="1"/>
</dbReference>
<dbReference type="EMBL" id="FPBF01000006">
    <property type="protein sequence ID" value="SFU07328.1"/>
    <property type="molecule type" value="Genomic_DNA"/>
</dbReference>
<sequence>MYRLREGKIEDLPRVLELINELALYEKAPEQVTNTVAMMEADGFGENPVFGMFVCEKEESADIVGIAIYYYRYSTWKGKRIYLEDLVVTQSERGNGAGKLLFDRIMKKGLEENCTGMMWQVLDWNEPAINFYRKYGATLEAGWLNAHLQDYEIKQILD</sequence>
<name>A0A1I7D6I2_9BACT</name>
<dbReference type="AlphaFoldDB" id="A0A1I7D6I2"/>
<proteinExistence type="inferred from homology"/>
<keyword evidence="3 5" id="KW-0012">Acyltransferase</keyword>
<keyword evidence="2 5" id="KW-0808">Transferase</keyword>
<gene>
    <name evidence="5" type="ORF">SAMN04489724_3689</name>
</gene>
<reference evidence="6" key="1">
    <citation type="submission" date="2016-10" db="EMBL/GenBank/DDBJ databases">
        <authorList>
            <person name="Varghese N."/>
            <person name="Submissions S."/>
        </authorList>
    </citation>
    <scope>NUCLEOTIDE SEQUENCE [LARGE SCALE GENOMIC DNA]</scope>
    <source>
        <strain evidence="6">DSM 23445</strain>
    </source>
</reference>
<organism evidence="5 6">
    <name type="scientific">Algoriphagus locisalis</name>
    <dbReference type="NCBI Taxonomy" id="305507"/>
    <lineage>
        <taxon>Bacteria</taxon>
        <taxon>Pseudomonadati</taxon>
        <taxon>Bacteroidota</taxon>
        <taxon>Cytophagia</taxon>
        <taxon>Cytophagales</taxon>
        <taxon>Cyclobacteriaceae</taxon>
        <taxon>Algoriphagus</taxon>
    </lineage>
</organism>
<evidence type="ECO:0000259" key="4">
    <source>
        <dbReference type="PROSITE" id="PS51186"/>
    </source>
</evidence>
<comment type="similarity">
    <text evidence="1">Belongs to the acetyltransferase family.</text>
</comment>
<dbReference type="OrthoDB" id="9805924at2"/>
<keyword evidence="6" id="KW-1185">Reference proteome</keyword>
<dbReference type="SUPFAM" id="SSF55729">
    <property type="entry name" value="Acyl-CoA N-acyltransferases (Nat)"/>
    <property type="match status" value="1"/>
</dbReference>
<dbReference type="Proteomes" id="UP000199673">
    <property type="component" value="Unassembled WGS sequence"/>
</dbReference>
<evidence type="ECO:0000313" key="5">
    <source>
        <dbReference type="EMBL" id="SFU07328.1"/>
    </source>
</evidence>
<dbReference type="InterPro" id="IPR000182">
    <property type="entry name" value="GNAT_dom"/>
</dbReference>
<evidence type="ECO:0000256" key="3">
    <source>
        <dbReference type="ARBA" id="ARBA00023315"/>
    </source>
</evidence>
<dbReference type="PROSITE" id="PS51186">
    <property type="entry name" value="GNAT"/>
    <property type="match status" value="1"/>
</dbReference>
<dbReference type="CDD" id="cd04301">
    <property type="entry name" value="NAT_SF"/>
    <property type="match status" value="1"/>
</dbReference>